<sequence>MHRCLLVDEILVHVIQLLLRTSKDDRRYIPNRRDVARLARTCQCFKEPALDILWRTLGSLGPLYLLLSEDAYEFCRENHIHPQRKLSPSELARVKVYSHRIRCITADPASSKSKTFPLLDMDALSALLEDCSLPSLLPSLTTIDFSLVSTSAPESCYLLREMLSPKLTSLHFRVSSKVVPESLKELLEAIPTEAPNLVDLSITRLPYITQTDFRLFDIRHLRCLSIDRSVRLDNHTLARLACLPHLVDLAFALHQDIDYGSLFPSAIRREEGFAKLQSVKITAGTNVTQWPSFFAIASCAHLEDISITYDNQCTASSFNCFLGILRSAYSTPSTLRSLVVRHDVHGDSNGEAPFMFGSSVFEPLLAFTHLKKVHFVNLGTYDLDDVFLAAAARAWPKVEELQFASFFGEIDPRVTLGSLIPFAKYCKGMRSLHMFLDASVVPSLSATEAVQDDAKNPLFIVLALRNLNMTDVHGVANFLFTLFPRLATLFPQAPLEVSERWREVAGLIKGMQETTAH</sequence>
<proteinExistence type="predicted"/>
<evidence type="ECO:0000313" key="2">
    <source>
        <dbReference type="Proteomes" id="UP000790709"/>
    </source>
</evidence>
<dbReference type="Proteomes" id="UP000790709">
    <property type="component" value="Unassembled WGS sequence"/>
</dbReference>
<comment type="caution">
    <text evidence="1">The sequence shown here is derived from an EMBL/GenBank/DDBJ whole genome shotgun (WGS) entry which is preliminary data.</text>
</comment>
<evidence type="ECO:0000313" key="1">
    <source>
        <dbReference type="EMBL" id="KAH7923309.1"/>
    </source>
</evidence>
<keyword evidence="2" id="KW-1185">Reference proteome</keyword>
<organism evidence="1 2">
    <name type="scientific">Leucogyrophana mollusca</name>
    <dbReference type="NCBI Taxonomy" id="85980"/>
    <lineage>
        <taxon>Eukaryota</taxon>
        <taxon>Fungi</taxon>
        <taxon>Dikarya</taxon>
        <taxon>Basidiomycota</taxon>
        <taxon>Agaricomycotina</taxon>
        <taxon>Agaricomycetes</taxon>
        <taxon>Agaricomycetidae</taxon>
        <taxon>Boletales</taxon>
        <taxon>Boletales incertae sedis</taxon>
        <taxon>Leucogyrophana</taxon>
    </lineage>
</organism>
<dbReference type="EMBL" id="MU266456">
    <property type="protein sequence ID" value="KAH7923309.1"/>
    <property type="molecule type" value="Genomic_DNA"/>
</dbReference>
<reference evidence="1" key="1">
    <citation type="journal article" date="2021" name="New Phytol.">
        <title>Evolutionary innovations through gain and loss of genes in the ectomycorrhizal Boletales.</title>
        <authorList>
            <person name="Wu G."/>
            <person name="Miyauchi S."/>
            <person name="Morin E."/>
            <person name="Kuo A."/>
            <person name="Drula E."/>
            <person name="Varga T."/>
            <person name="Kohler A."/>
            <person name="Feng B."/>
            <person name="Cao Y."/>
            <person name="Lipzen A."/>
            <person name="Daum C."/>
            <person name="Hundley H."/>
            <person name="Pangilinan J."/>
            <person name="Johnson J."/>
            <person name="Barry K."/>
            <person name="LaButti K."/>
            <person name="Ng V."/>
            <person name="Ahrendt S."/>
            <person name="Min B."/>
            <person name="Choi I.G."/>
            <person name="Park H."/>
            <person name="Plett J.M."/>
            <person name="Magnuson J."/>
            <person name="Spatafora J.W."/>
            <person name="Nagy L.G."/>
            <person name="Henrissat B."/>
            <person name="Grigoriev I.V."/>
            <person name="Yang Z.L."/>
            <person name="Xu J."/>
            <person name="Martin F.M."/>
        </authorList>
    </citation>
    <scope>NUCLEOTIDE SEQUENCE</scope>
    <source>
        <strain evidence="1">KUC20120723A-06</strain>
    </source>
</reference>
<protein>
    <submittedName>
        <fullName evidence="1">Uncharacterized protein</fullName>
    </submittedName>
</protein>
<name>A0ACB8BCE3_9AGAM</name>
<gene>
    <name evidence="1" type="ORF">BV22DRAFT_1036477</name>
</gene>
<accession>A0ACB8BCE3</accession>